<accession>A0A7W9ZIA1</accession>
<dbReference type="Pfam" id="PF01370">
    <property type="entry name" value="Epimerase"/>
    <property type="match status" value="1"/>
</dbReference>
<evidence type="ECO:0000313" key="4">
    <source>
        <dbReference type="EMBL" id="MBB6211730.1"/>
    </source>
</evidence>
<dbReference type="NCBIfam" id="TIGR02622">
    <property type="entry name" value="CDP_4_6_dhtase"/>
    <property type="match status" value="1"/>
</dbReference>
<keyword evidence="4" id="KW-0456">Lyase</keyword>
<evidence type="ECO:0000256" key="1">
    <source>
        <dbReference type="ARBA" id="ARBA00005125"/>
    </source>
</evidence>
<dbReference type="RefSeq" id="WP_260402521.1">
    <property type="nucleotide sequence ID" value="NZ_JACIIX010000013.1"/>
</dbReference>
<reference evidence="4 5" key="1">
    <citation type="submission" date="2020-08" db="EMBL/GenBank/DDBJ databases">
        <title>Genomic Encyclopedia of Type Strains, Phase IV (KMG-IV): sequencing the most valuable type-strain genomes for metagenomic binning, comparative biology and taxonomic classification.</title>
        <authorList>
            <person name="Goeker M."/>
        </authorList>
    </citation>
    <scope>NUCLEOTIDE SEQUENCE [LARGE SCALE GENOMIC DNA]</scope>
    <source>
        <strain evidence="4 5">DSM 11590</strain>
    </source>
</reference>
<dbReference type="PANTHER" id="PTHR43000">
    <property type="entry name" value="DTDP-D-GLUCOSE 4,6-DEHYDRATASE-RELATED"/>
    <property type="match status" value="1"/>
</dbReference>
<dbReference type="SUPFAM" id="SSF51735">
    <property type="entry name" value="NAD(P)-binding Rossmann-fold domains"/>
    <property type="match status" value="1"/>
</dbReference>
<comment type="caution">
    <text evidence="4">The sequence shown here is derived from an EMBL/GenBank/DDBJ whole genome shotgun (WGS) entry which is preliminary data.</text>
</comment>
<organism evidence="4 5">
    <name type="scientific">Novispirillum itersonii</name>
    <name type="common">Aquaspirillum itersonii</name>
    <dbReference type="NCBI Taxonomy" id="189"/>
    <lineage>
        <taxon>Bacteria</taxon>
        <taxon>Pseudomonadati</taxon>
        <taxon>Pseudomonadota</taxon>
        <taxon>Alphaproteobacteria</taxon>
        <taxon>Rhodospirillales</taxon>
        <taxon>Novispirillaceae</taxon>
        <taxon>Novispirillum</taxon>
    </lineage>
</organism>
<evidence type="ECO:0000256" key="2">
    <source>
        <dbReference type="ARBA" id="ARBA00007637"/>
    </source>
</evidence>
<comment type="similarity">
    <text evidence="2">Belongs to the NAD(P)-dependent epimerase/dehydratase family.</text>
</comment>
<dbReference type="Gene3D" id="3.90.25.10">
    <property type="entry name" value="UDP-galactose 4-epimerase, domain 1"/>
    <property type="match status" value="1"/>
</dbReference>
<dbReference type="InterPro" id="IPR001509">
    <property type="entry name" value="Epimerase_deHydtase"/>
</dbReference>
<proteinExistence type="inferred from homology"/>
<keyword evidence="5" id="KW-1185">Reference proteome</keyword>
<dbReference type="Gene3D" id="3.40.50.720">
    <property type="entry name" value="NAD(P)-binding Rossmann-like Domain"/>
    <property type="match status" value="1"/>
</dbReference>
<evidence type="ECO:0000313" key="5">
    <source>
        <dbReference type="Proteomes" id="UP000544872"/>
    </source>
</evidence>
<gene>
    <name evidence="4" type="ORF">FHS48_003173</name>
</gene>
<dbReference type="AlphaFoldDB" id="A0A7W9ZIA1"/>
<evidence type="ECO:0000259" key="3">
    <source>
        <dbReference type="Pfam" id="PF01370"/>
    </source>
</evidence>
<dbReference type="InterPro" id="IPR036291">
    <property type="entry name" value="NAD(P)-bd_dom_sf"/>
</dbReference>
<dbReference type="EMBL" id="JACIIX010000013">
    <property type="protein sequence ID" value="MBB6211730.1"/>
    <property type="molecule type" value="Genomic_DNA"/>
</dbReference>
<dbReference type="InterPro" id="IPR013445">
    <property type="entry name" value="CDP_4_6_deHydtase"/>
</dbReference>
<dbReference type="Proteomes" id="UP000544872">
    <property type="component" value="Unassembled WGS sequence"/>
</dbReference>
<feature type="domain" description="NAD-dependent epimerase/dehydratase" evidence="3">
    <location>
        <begin position="26"/>
        <end position="267"/>
    </location>
</feature>
<protein>
    <submittedName>
        <fullName evidence="4">CDP-glucose 4,6-dehydratase</fullName>
        <ecNumber evidence="4">4.2.1.45</ecNumber>
    </submittedName>
</protein>
<dbReference type="EC" id="4.2.1.45" evidence="4"/>
<name>A0A7W9ZIA1_NOVIT</name>
<dbReference type="GO" id="GO:0047733">
    <property type="term" value="F:CDP-glucose 4,6-dehydratase activity"/>
    <property type="evidence" value="ECO:0007669"/>
    <property type="project" value="UniProtKB-EC"/>
</dbReference>
<sequence>MTHPSPLPLPSQSMASMQRFWHGRRVFVTGQTGFKGAWLCLWLERLGAHVTAYALPPATDPSLYGLAGPWAAQTHVQGDLADARALTEAMHRADPQVVLHLAAQALVRPGYRDPLGTFASNVMGTANVLEAARTLAHRPQATLQAVVSVTSDKVYDNPEHGLPFHEGDSLGGKDPYSASKACAELVTRCWRDSFFAGTGTAVATARAGNVIGGGDWAEARLIPDLIRALDSGTPLVIRYPQSVRPWQHVLEPLAGYLRLAQALVESPDSAPEAVNFGPPADAFLTVADLLDAFAAHFPEGRSWVPDSGPLPPEAGHLTLDHSLATRTLGWQPRLTTAQTVDWTAGWYSGWRAGQDARALTLSQIEQYQDLLP</sequence>
<comment type="pathway">
    <text evidence="1">Bacterial outer membrane biogenesis; LPS O-antigen biosynthesis.</text>
</comment>